<keyword evidence="3" id="KW-1185">Reference proteome</keyword>
<sequence>MRPVAEDPALNWDLGPPPRARRRMLIVVASIVGVILLAAGVWQILRPDTAPADMSSSAATGDTVLFAPPSGYEGAAGYPVGFPHTELGAASAAAAALEAAWTLDVEQAEQAAVLYAPPEQHDAARAGAREAVAGWREILGLPREGALPEGAAMRTRTIGVQWRPRGQDQVQVSILVQVTATKGDQDTGPTYSSPYAMSLLMAWRPGMRGANQGDWVNIPDPLATSVPRVALPGTPEFTAAGWKPISGAASTQ</sequence>
<feature type="transmembrane region" description="Helical" evidence="1">
    <location>
        <begin position="24"/>
        <end position="45"/>
    </location>
</feature>
<evidence type="ECO:0000256" key="1">
    <source>
        <dbReference type="SAM" id="Phobius"/>
    </source>
</evidence>
<keyword evidence="1" id="KW-0472">Membrane</keyword>
<proteinExistence type="predicted"/>
<organism evidence="2 3">
    <name type="scientific">Streptosporangium fragile</name>
    <dbReference type="NCBI Taxonomy" id="46186"/>
    <lineage>
        <taxon>Bacteria</taxon>
        <taxon>Bacillati</taxon>
        <taxon>Actinomycetota</taxon>
        <taxon>Actinomycetes</taxon>
        <taxon>Streptosporangiales</taxon>
        <taxon>Streptosporangiaceae</taxon>
        <taxon>Streptosporangium</taxon>
    </lineage>
</organism>
<keyword evidence="1" id="KW-0812">Transmembrane</keyword>
<name>A0ABP6I4P2_9ACTN</name>
<reference evidence="3" key="1">
    <citation type="journal article" date="2019" name="Int. J. Syst. Evol. Microbiol.">
        <title>The Global Catalogue of Microorganisms (GCM) 10K type strain sequencing project: providing services to taxonomists for standard genome sequencing and annotation.</title>
        <authorList>
            <consortium name="The Broad Institute Genomics Platform"/>
            <consortium name="The Broad Institute Genome Sequencing Center for Infectious Disease"/>
            <person name="Wu L."/>
            <person name="Ma J."/>
        </authorList>
    </citation>
    <scope>NUCLEOTIDE SEQUENCE [LARGE SCALE GENOMIC DNA]</scope>
    <source>
        <strain evidence="3">JCM 6242</strain>
    </source>
</reference>
<dbReference type="Proteomes" id="UP001500831">
    <property type="component" value="Unassembled WGS sequence"/>
</dbReference>
<gene>
    <name evidence="2" type="ORF">GCM10010517_00890</name>
</gene>
<accession>A0ABP6I4P2</accession>
<evidence type="ECO:0000313" key="3">
    <source>
        <dbReference type="Proteomes" id="UP001500831"/>
    </source>
</evidence>
<keyword evidence="1" id="KW-1133">Transmembrane helix</keyword>
<protein>
    <submittedName>
        <fullName evidence="2">Uncharacterized protein</fullName>
    </submittedName>
</protein>
<dbReference type="EMBL" id="BAAAVI010000001">
    <property type="protein sequence ID" value="GAA2844666.1"/>
    <property type="molecule type" value="Genomic_DNA"/>
</dbReference>
<evidence type="ECO:0000313" key="2">
    <source>
        <dbReference type="EMBL" id="GAA2844666.1"/>
    </source>
</evidence>
<comment type="caution">
    <text evidence="2">The sequence shown here is derived from an EMBL/GenBank/DDBJ whole genome shotgun (WGS) entry which is preliminary data.</text>
</comment>
<dbReference type="RefSeq" id="WP_344966554.1">
    <property type="nucleotide sequence ID" value="NZ_BAAAVI010000001.1"/>
</dbReference>